<dbReference type="Proteomes" id="UP001597013">
    <property type="component" value="Unassembled WGS sequence"/>
</dbReference>
<evidence type="ECO:0000313" key="1">
    <source>
        <dbReference type="EMBL" id="MFD1063623.1"/>
    </source>
</evidence>
<gene>
    <name evidence="1" type="ORF">ACFQ1Q_10240</name>
</gene>
<dbReference type="InterPro" id="IPR008323">
    <property type="entry name" value="UCP033563"/>
</dbReference>
<sequence>MANIKPFRAVRPTRDKVSLVASRSYQSYTQSEREARLDHNPYSFLHIVNPGYKYDKEISGKERYQLVKNRYSEFKEDGVFVQDKLPSFYVYKIIDRDHQVFNGIIAAASVEDYKNNVIKKHEDTIESREIIFKDYLKTVGFNAEPVLLTYPDNANISFIVNEVQKERAEFEFTTTYRDTHYLWEINSANDVQTIANAFAEMDTLYIADGHHRSSSSALLCDALTAENPNHNGKETYNHFMSFLIAESELKLHEFYRIIKDLNGLSKEEFLIQLDTIYRIDNRGIMPYKPSKPHHFSMYLDGEFYSLYLRKNDYTFKTALDQLDAQLLYDTILKPILGINDLRNDTRIDYLSGKKDVVNLKSMVDSGTFKVGFGMVPATIEQLKAIADEGLTMPPKSTYIEPKLRSGVTIYEF</sequence>
<dbReference type="Pfam" id="PF06245">
    <property type="entry name" value="DUF1015"/>
    <property type="match status" value="1"/>
</dbReference>
<proteinExistence type="predicted"/>
<name>A0ABW3N9K5_9FLAO</name>
<comment type="caution">
    <text evidence="1">The sequence shown here is derived from an EMBL/GenBank/DDBJ whole genome shotgun (WGS) entry which is preliminary data.</text>
</comment>
<reference evidence="2" key="1">
    <citation type="journal article" date="2019" name="Int. J. Syst. Evol. Microbiol.">
        <title>The Global Catalogue of Microorganisms (GCM) 10K type strain sequencing project: providing services to taxonomists for standard genome sequencing and annotation.</title>
        <authorList>
            <consortium name="The Broad Institute Genomics Platform"/>
            <consortium name="The Broad Institute Genome Sequencing Center for Infectious Disease"/>
            <person name="Wu L."/>
            <person name="Ma J."/>
        </authorList>
    </citation>
    <scope>NUCLEOTIDE SEQUENCE [LARGE SCALE GENOMIC DNA]</scope>
    <source>
        <strain evidence="2">CCUG 62215</strain>
    </source>
</reference>
<accession>A0ABW3N9K5</accession>
<keyword evidence="2" id="KW-1185">Reference proteome</keyword>
<dbReference type="RefSeq" id="WP_386130839.1">
    <property type="nucleotide sequence ID" value="NZ_JBHTJL010000012.1"/>
</dbReference>
<protein>
    <submittedName>
        <fullName evidence="1">DUF1015 domain-containing protein</fullName>
    </submittedName>
</protein>
<evidence type="ECO:0000313" key="2">
    <source>
        <dbReference type="Proteomes" id="UP001597013"/>
    </source>
</evidence>
<organism evidence="1 2">
    <name type="scientific">Winogradskyella litorisediminis</name>
    <dbReference type="NCBI Taxonomy" id="1156618"/>
    <lineage>
        <taxon>Bacteria</taxon>
        <taxon>Pseudomonadati</taxon>
        <taxon>Bacteroidota</taxon>
        <taxon>Flavobacteriia</taxon>
        <taxon>Flavobacteriales</taxon>
        <taxon>Flavobacteriaceae</taxon>
        <taxon>Winogradskyella</taxon>
    </lineage>
</organism>
<dbReference type="EMBL" id="JBHTJL010000012">
    <property type="protein sequence ID" value="MFD1063623.1"/>
    <property type="molecule type" value="Genomic_DNA"/>
</dbReference>
<dbReference type="PIRSF" id="PIRSF033563">
    <property type="entry name" value="UCP033563"/>
    <property type="match status" value="1"/>
</dbReference>
<dbReference type="PANTHER" id="PTHR36454">
    <property type="entry name" value="LMO2823 PROTEIN"/>
    <property type="match status" value="1"/>
</dbReference>
<dbReference type="PANTHER" id="PTHR36454:SF1">
    <property type="entry name" value="DUF1015 DOMAIN-CONTAINING PROTEIN"/>
    <property type="match status" value="1"/>
</dbReference>